<dbReference type="PANTHER" id="PTHR40618">
    <property type="entry name" value="B-ZIP TRANSCRIPTION FACTOR (EUROFUNG)-RELATED"/>
    <property type="match status" value="1"/>
</dbReference>
<accession>A0ABR4JW80</accession>
<name>A0ABR4JW80_9EURO</name>
<protein>
    <submittedName>
        <fullName evidence="1">Uncharacterized protein</fullName>
    </submittedName>
</protein>
<keyword evidence="2" id="KW-1185">Reference proteome</keyword>
<gene>
    <name evidence="1" type="ORF">BJY01DRAFT_235756</name>
</gene>
<evidence type="ECO:0000313" key="2">
    <source>
        <dbReference type="Proteomes" id="UP001610446"/>
    </source>
</evidence>
<evidence type="ECO:0000313" key="1">
    <source>
        <dbReference type="EMBL" id="KAL2843178.1"/>
    </source>
</evidence>
<dbReference type="Proteomes" id="UP001610446">
    <property type="component" value="Unassembled WGS sequence"/>
</dbReference>
<dbReference type="PANTHER" id="PTHR40618:SF1">
    <property type="entry name" value="B-ZIP TRANSCRIPTION FACTOR (EUROFUNG)"/>
    <property type="match status" value="1"/>
</dbReference>
<sequence length="310" mass="34642">MQHPSQAQTEMSTAALKLRIIQLETAIEEICENVVTLRKDIVRSQVLTQYPCLSDCLQDAVNSCLHCLGHGESSQDDFALSQPCEGYPGGYFQTESQPRGAGTYKKSVPIQSAPELPFSKPSTATFINYLRIACLYYGYMILDKPSIPLEALKRPFRLLLPLVTRDNLTCFFYTRLQARLTNKLPGDSLEIPHFQIGGAGFHFPEVSAFSDQETESQKPCRDHMVPDDWSSYSPEVQEELQGEWFDLEDLERYLEAISVRISTKPQIAGGCVVNAVDFAAALIRNCICLGRSPGFKRIDVDFAIKEASGQ</sequence>
<comment type="caution">
    <text evidence="1">The sequence shown here is derived from an EMBL/GenBank/DDBJ whole genome shotgun (WGS) entry which is preliminary data.</text>
</comment>
<reference evidence="1 2" key="1">
    <citation type="submission" date="2024-07" db="EMBL/GenBank/DDBJ databases">
        <title>Section-level genome sequencing and comparative genomics of Aspergillus sections Usti and Cavernicolus.</title>
        <authorList>
            <consortium name="Lawrence Berkeley National Laboratory"/>
            <person name="Nybo J.L."/>
            <person name="Vesth T.C."/>
            <person name="Theobald S."/>
            <person name="Frisvad J.C."/>
            <person name="Larsen T.O."/>
            <person name="Kjaerboelling I."/>
            <person name="Rothschild-Mancinelli K."/>
            <person name="Lyhne E.K."/>
            <person name="Kogle M.E."/>
            <person name="Barry K."/>
            <person name="Clum A."/>
            <person name="Na H."/>
            <person name="Ledsgaard L."/>
            <person name="Lin J."/>
            <person name="Lipzen A."/>
            <person name="Kuo A."/>
            <person name="Riley R."/>
            <person name="Mondo S."/>
            <person name="Labutti K."/>
            <person name="Haridas S."/>
            <person name="Pangalinan J."/>
            <person name="Salamov A.A."/>
            <person name="Simmons B.A."/>
            <person name="Magnuson J.K."/>
            <person name="Chen J."/>
            <person name="Drula E."/>
            <person name="Henrissat B."/>
            <person name="Wiebenga A."/>
            <person name="Lubbers R.J."/>
            <person name="Gomes A.C."/>
            <person name="Makela M.R."/>
            <person name="Stajich J."/>
            <person name="Grigoriev I.V."/>
            <person name="Mortensen U.H."/>
            <person name="De Vries R.P."/>
            <person name="Baker S.E."/>
            <person name="Andersen M.R."/>
        </authorList>
    </citation>
    <scope>NUCLEOTIDE SEQUENCE [LARGE SCALE GENOMIC DNA]</scope>
    <source>
        <strain evidence="1 2">CBS 123904</strain>
    </source>
</reference>
<proteinExistence type="predicted"/>
<organism evidence="1 2">
    <name type="scientific">Aspergillus pseudoustus</name>
    <dbReference type="NCBI Taxonomy" id="1810923"/>
    <lineage>
        <taxon>Eukaryota</taxon>
        <taxon>Fungi</taxon>
        <taxon>Dikarya</taxon>
        <taxon>Ascomycota</taxon>
        <taxon>Pezizomycotina</taxon>
        <taxon>Eurotiomycetes</taxon>
        <taxon>Eurotiomycetidae</taxon>
        <taxon>Eurotiales</taxon>
        <taxon>Aspergillaceae</taxon>
        <taxon>Aspergillus</taxon>
        <taxon>Aspergillus subgen. Nidulantes</taxon>
    </lineage>
</organism>
<dbReference type="EMBL" id="JBFXLU010000092">
    <property type="protein sequence ID" value="KAL2843178.1"/>
    <property type="molecule type" value="Genomic_DNA"/>
</dbReference>